<dbReference type="NCBIfam" id="TIGR01409">
    <property type="entry name" value="TAT_signal_seq"/>
    <property type="match status" value="1"/>
</dbReference>
<organism evidence="1 2">
    <name type="scientific">Rhodovibrio sodomensis</name>
    <dbReference type="NCBI Taxonomy" id="1088"/>
    <lineage>
        <taxon>Bacteria</taxon>
        <taxon>Pseudomonadati</taxon>
        <taxon>Pseudomonadota</taxon>
        <taxon>Alphaproteobacteria</taxon>
        <taxon>Rhodospirillales</taxon>
        <taxon>Rhodovibrionaceae</taxon>
        <taxon>Rhodovibrio</taxon>
    </lineage>
</organism>
<name>A0ABS1DM91_9PROT</name>
<feature type="non-terminal residue" evidence="1">
    <location>
        <position position="70"/>
    </location>
</feature>
<dbReference type="Gene3D" id="3.50.50.60">
    <property type="entry name" value="FAD/NAD(P)-binding domain"/>
    <property type="match status" value="1"/>
</dbReference>
<accession>A0ABS1DM91</accession>
<dbReference type="Proteomes" id="UP001296873">
    <property type="component" value="Unassembled WGS sequence"/>
</dbReference>
<evidence type="ECO:0000313" key="2">
    <source>
        <dbReference type="Proteomes" id="UP001296873"/>
    </source>
</evidence>
<keyword evidence="2" id="KW-1185">Reference proteome</keyword>
<dbReference type="PROSITE" id="PS51318">
    <property type="entry name" value="TAT"/>
    <property type="match status" value="1"/>
</dbReference>
<proteinExistence type="predicted"/>
<protein>
    <submittedName>
        <fullName evidence="1">Cytochrome C</fullName>
    </submittedName>
</protein>
<comment type="caution">
    <text evidence="1">The sequence shown here is derived from an EMBL/GenBank/DDBJ whole genome shotgun (WGS) entry which is preliminary data.</text>
</comment>
<evidence type="ECO:0000313" key="1">
    <source>
        <dbReference type="EMBL" id="MBK1671671.1"/>
    </source>
</evidence>
<reference evidence="1 2" key="1">
    <citation type="journal article" date="2020" name="Microorganisms">
        <title>Osmotic Adaptation and Compatible Solute Biosynthesis of Phototrophic Bacteria as Revealed from Genome Analyses.</title>
        <authorList>
            <person name="Imhoff J.F."/>
            <person name="Rahn T."/>
            <person name="Kunzel S."/>
            <person name="Keller A."/>
            <person name="Neulinger S.C."/>
        </authorList>
    </citation>
    <scope>NUCLEOTIDE SEQUENCE [LARGE SCALE GENOMIC DNA]</scope>
    <source>
        <strain evidence="1 2">DSM 9895</strain>
    </source>
</reference>
<dbReference type="InterPro" id="IPR036188">
    <property type="entry name" value="FAD/NAD-bd_sf"/>
</dbReference>
<dbReference type="EMBL" id="NRRL01000294">
    <property type="protein sequence ID" value="MBK1671671.1"/>
    <property type="molecule type" value="Genomic_DNA"/>
</dbReference>
<sequence>MRGSISRRSFLQLGASSLGVAALGPLVGPLTAHAGQQLDARIVVIGGGSAGATAAKYLKHYAPGLRVTLL</sequence>
<dbReference type="InterPro" id="IPR006311">
    <property type="entry name" value="TAT_signal"/>
</dbReference>
<gene>
    <name evidence="1" type="ORF">CKO28_27155</name>
</gene>
<dbReference type="RefSeq" id="WP_200344795.1">
    <property type="nucleotide sequence ID" value="NZ_NRRL01000294.1"/>
</dbReference>
<dbReference type="SUPFAM" id="SSF51905">
    <property type="entry name" value="FAD/NAD(P)-binding domain"/>
    <property type="match status" value="1"/>
</dbReference>
<dbReference type="InterPro" id="IPR019546">
    <property type="entry name" value="TAT_signal_bac_arc"/>
</dbReference>